<keyword evidence="1" id="KW-0812">Transmembrane</keyword>
<organism evidence="2 3">
    <name type="scientific">Paenibacillus nasutitermitis</name>
    <dbReference type="NCBI Taxonomy" id="1652958"/>
    <lineage>
        <taxon>Bacteria</taxon>
        <taxon>Bacillati</taxon>
        <taxon>Bacillota</taxon>
        <taxon>Bacilli</taxon>
        <taxon>Bacillales</taxon>
        <taxon>Paenibacillaceae</taxon>
        <taxon>Paenibacillus</taxon>
    </lineage>
</organism>
<evidence type="ECO:0000313" key="2">
    <source>
        <dbReference type="EMBL" id="GGD75036.1"/>
    </source>
</evidence>
<evidence type="ECO:0000313" key="3">
    <source>
        <dbReference type="Proteomes" id="UP000612456"/>
    </source>
</evidence>
<dbReference type="Proteomes" id="UP000612456">
    <property type="component" value="Unassembled WGS sequence"/>
</dbReference>
<dbReference type="AlphaFoldDB" id="A0A916Z3Z4"/>
<accession>A0A916Z3Z4</accession>
<feature type="transmembrane region" description="Helical" evidence="1">
    <location>
        <begin position="44"/>
        <end position="62"/>
    </location>
</feature>
<keyword evidence="1" id="KW-0472">Membrane</keyword>
<evidence type="ECO:0000256" key="1">
    <source>
        <dbReference type="SAM" id="Phobius"/>
    </source>
</evidence>
<gene>
    <name evidence="2" type="ORF">GCM10010911_36180</name>
</gene>
<dbReference type="EMBL" id="BMHP01000002">
    <property type="protein sequence ID" value="GGD75036.1"/>
    <property type="molecule type" value="Genomic_DNA"/>
</dbReference>
<comment type="caution">
    <text evidence="2">The sequence shown here is derived from an EMBL/GenBank/DDBJ whole genome shotgun (WGS) entry which is preliminary data.</text>
</comment>
<dbReference type="RefSeq" id="WP_188993280.1">
    <property type="nucleotide sequence ID" value="NZ_BMHP01000002.1"/>
</dbReference>
<keyword evidence="3" id="KW-1185">Reference proteome</keyword>
<dbReference type="Gene3D" id="3.30.70.120">
    <property type="match status" value="1"/>
</dbReference>
<feature type="transmembrane region" description="Helical" evidence="1">
    <location>
        <begin position="21"/>
        <end position="38"/>
    </location>
</feature>
<reference evidence="2" key="1">
    <citation type="journal article" date="2014" name="Int. J. Syst. Evol. Microbiol.">
        <title>Complete genome sequence of Corynebacterium casei LMG S-19264T (=DSM 44701T), isolated from a smear-ripened cheese.</title>
        <authorList>
            <consortium name="US DOE Joint Genome Institute (JGI-PGF)"/>
            <person name="Walter F."/>
            <person name="Albersmeier A."/>
            <person name="Kalinowski J."/>
            <person name="Ruckert C."/>
        </authorList>
    </citation>
    <scope>NUCLEOTIDE SEQUENCE</scope>
    <source>
        <strain evidence="2">CGMCC 1.15178</strain>
    </source>
</reference>
<sequence>MRHETVMTIDRNQQPIRLRGFQLSAGKGFFISIVAIMSLPQAMYFDPAWALLFAVVFLLVYPRRHRSIYTRMMWISSSRGDALEEAIQAAVGRQVTRIPAGKSDESKQRMKLLIYRLEERMLKDLVRSIDPEAVCRIMPFYEWKGEGRQDLR</sequence>
<protein>
    <submittedName>
        <fullName evidence="2">Uncharacterized protein</fullName>
    </submittedName>
</protein>
<name>A0A916Z3Z4_9BACL</name>
<keyword evidence="1" id="KW-1133">Transmembrane helix</keyword>
<reference evidence="2" key="2">
    <citation type="submission" date="2020-09" db="EMBL/GenBank/DDBJ databases">
        <authorList>
            <person name="Sun Q."/>
            <person name="Zhou Y."/>
        </authorList>
    </citation>
    <scope>NUCLEOTIDE SEQUENCE</scope>
    <source>
        <strain evidence="2">CGMCC 1.15178</strain>
    </source>
</reference>
<proteinExistence type="predicted"/>
<dbReference type="InterPro" id="IPR015867">
    <property type="entry name" value="N-reg_PII/ATP_PRibTrfase_C"/>
</dbReference>